<evidence type="ECO:0000256" key="1">
    <source>
        <dbReference type="SAM" id="MobiDB-lite"/>
    </source>
</evidence>
<proteinExistence type="predicted"/>
<dbReference type="KEGG" id="aex:Astex_0320"/>
<dbReference type="Pfam" id="PF07750">
    <property type="entry name" value="GcrA"/>
    <property type="match status" value="1"/>
</dbReference>
<sequence>MMKAGEPRAGWSDERRERAAALWKEGYSAREIAGMIKGPGFTPSRNSVIGIMHRAGLSGSKGEPKSTRQPSKPKLPKRVLAKSTVWSDDEKNILSRGFDHGHSAAQIAKTLKVAGYDRQADAIASKLRHMGLTRSSVERNETARLAISLLRGPIIPATPPPPPAQLSAGEGVSLLALDKGMCKSPMGERDGEAVFCGLPVAGFRKPYCSGCSNTSKVPRTLGRISEPYDIHNVRRSYLPKVGFQNVA</sequence>
<dbReference type="RefSeq" id="WP_013477852.1">
    <property type="nucleotide sequence ID" value="NC_014816.1"/>
</dbReference>
<evidence type="ECO:0000313" key="2">
    <source>
        <dbReference type="EMBL" id="ADU12018.1"/>
    </source>
</evidence>
<dbReference type="InterPro" id="IPR011681">
    <property type="entry name" value="GcrA"/>
</dbReference>
<dbReference type="STRING" id="573065.Astex_0320"/>
<feature type="region of interest" description="Disordered" evidence="1">
    <location>
        <begin position="55"/>
        <end position="78"/>
    </location>
</feature>
<dbReference type="OrthoDB" id="9798071at2"/>
<keyword evidence="3" id="KW-1185">Reference proteome</keyword>
<dbReference type="Proteomes" id="UP000001492">
    <property type="component" value="Chromosome 1"/>
</dbReference>
<evidence type="ECO:0000313" key="3">
    <source>
        <dbReference type="Proteomes" id="UP000001492"/>
    </source>
</evidence>
<name>E8RPP1_ASTEC</name>
<gene>
    <name evidence="2" type="ordered locus">Astex_0320</name>
</gene>
<organism evidence="2 3">
    <name type="scientific">Asticcacaulis excentricus (strain ATCC 15261 / DSM 4724 / KCTC 12464 / NCIMB 9791 / VKM B-1370 / CB 48)</name>
    <dbReference type="NCBI Taxonomy" id="573065"/>
    <lineage>
        <taxon>Bacteria</taxon>
        <taxon>Pseudomonadati</taxon>
        <taxon>Pseudomonadota</taxon>
        <taxon>Alphaproteobacteria</taxon>
        <taxon>Caulobacterales</taxon>
        <taxon>Caulobacteraceae</taxon>
        <taxon>Asticcacaulis</taxon>
    </lineage>
</organism>
<dbReference type="eggNOG" id="COG5352">
    <property type="taxonomic scope" value="Bacteria"/>
</dbReference>
<dbReference type="AlphaFoldDB" id="E8RPP1"/>
<protein>
    <submittedName>
        <fullName evidence="2">GcrA cell cycle regulator</fullName>
    </submittedName>
</protein>
<dbReference type="EMBL" id="CP002395">
    <property type="protein sequence ID" value="ADU12018.1"/>
    <property type="molecule type" value="Genomic_DNA"/>
</dbReference>
<accession>E8RPP1</accession>
<dbReference type="HOGENOM" id="CLU_1122791_0_0_5"/>
<reference evidence="3" key="1">
    <citation type="submission" date="2010-12" db="EMBL/GenBank/DDBJ databases">
        <title>Complete sequence of chromosome 1 of Asticcacaulis excentricus CB 48.</title>
        <authorList>
            <consortium name="US DOE Joint Genome Institute"/>
            <person name="Lucas S."/>
            <person name="Copeland A."/>
            <person name="Lapidus A."/>
            <person name="Cheng J.-F."/>
            <person name="Bruce D."/>
            <person name="Goodwin L."/>
            <person name="Pitluck S."/>
            <person name="Teshima H."/>
            <person name="Davenport K."/>
            <person name="Detter J.C."/>
            <person name="Han C."/>
            <person name="Tapia R."/>
            <person name="Land M."/>
            <person name="Hauser L."/>
            <person name="Jeffries C."/>
            <person name="Kyrpides N."/>
            <person name="Ivanova N."/>
            <person name="Ovchinnikova G."/>
            <person name="Brun Y.V."/>
            <person name="Woyke T."/>
        </authorList>
    </citation>
    <scope>NUCLEOTIDE SEQUENCE [LARGE SCALE GENOMIC DNA]</scope>
    <source>
        <strain evidence="3">ATCC 15261 / DSM 4724 / KCTC 12464 / NCIMB 9791 / VKM B-1370 / CB 48</strain>
    </source>
</reference>